<dbReference type="AlphaFoldDB" id="A0A4R4ZXF7"/>
<dbReference type="Proteomes" id="UP000295578">
    <property type="component" value="Unassembled WGS sequence"/>
</dbReference>
<dbReference type="RefSeq" id="WP_132205205.1">
    <property type="nucleotide sequence ID" value="NZ_SMKY01000401.1"/>
</dbReference>
<dbReference type="OrthoDB" id="9984942at2"/>
<name>A0A4R4ZXF7_9ACTN</name>
<accession>A0A4R4ZXF7</accession>
<dbReference type="EMBL" id="SMKY01000401">
    <property type="protein sequence ID" value="TDD63645.1"/>
    <property type="molecule type" value="Genomic_DNA"/>
</dbReference>
<proteinExistence type="predicted"/>
<gene>
    <name evidence="1" type="ORF">E1293_42790</name>
</gene>
<evidence type="ECO:0000313" key="2">
    <source>
        <dbReference type="Proteomes" id="UP000295578"/>
    </source>
</evidence>
<reference evidence="1 2" key="1">
    <citation type="submission" date="2019-03" db="EMBL/GenBank/DDBJ databases">
        <title>Draft genome sequences of novel Actinobacteria.</title>
        <authorList>
            <person name="Sahin N."/>
            <person name="Ay H."/>
            <person name="Saygin H."/>
        </authorList>
    </citation>
    <scope>NUCLEOTIDE SEQUENCE [LARGE SCALE GENOMIC DNA]</scope>
    <source>
        <strain evidence="1 2">DSM 45941</strain>
    </source>
</reference>
<keyword evidence="2" id="KW-1185">Reference proteome</keyword>
<protein>
    <submittedName>
        <fullName evidence="1">Uncharacterized protein</fullName>
    </submittedName>
</protein>
<organism evidence="1 2">
    <name type="scientific">Actinomadura darangshiensis</name>
    <dbReference type="NCBI Taxonomy" id="705336"/>
    <lineage>
        <taxon>Bacteria</taxon>
        <taxon>Bacillati</taxon>
        <taxon>Actinomycetota</taxon>
        <taxon>Actinomycetes</taxon>
        <taxon>Streptosporangiales</taxon>
        <taxon>Thermomonosporaceae</taxon>
        <taxon>Actinomadura</taxon>
    </lineage>
</organism>
<sequence>MVRTCCEPVLLYSWDVDLDDGSLVSGVSDDWRVVARQLDAVLRAAPSGARAVVRKVVLSLSGRGVYVDLGEIARASLGEGGVVWTSR</sequence>
<evidence type="ECO:0000313" key="1">
    <source>
        <dbReference type="EMBL" id="TDD63645.1"/>
    </source>
</evidence>
<comment type="caution">
    <text evidence="1">The sequence shown here is derived from an EMBL/GenBank/DDBJ whole genome shotgun (WGS) entry which is preliminary data.</text>
</comment>